<evidence type="ECO:0000256" key="9">
    <source>
        <dbReference type="RuleBase" id="RU004016"/>
    </source>
</evidence>
<keyword evidence="12" id="KW-1185">Reference proteome</keyword>
<evidence type="ECO:0000256" key="6">
    <source>
        <dbReference type="ARBA" id="ARBA00023316"/>
    </source>
</evidence>
<dbReference type="PANTHER" id="PTHR21581:SF26">
    <property type="entry name" value="D-ALANYL-D-ALANINE ENDOPEPTIDASE"/>
    <property type="match status" value="1"/>
</dbReference>
<keyword evidence="2" id="KW-0732">Signal</keyword>
<dbReference type="EMBL" id="MJAT01000012">
    <property type="protein sequence ID" value="OEH85930.1"/>
    <property type="molecule type" value="Genomic_DNA"/>
</dbReference>
<feature type="binding site" evidence="8">
    <location>
        <position position="195"/>
    </location>
    <ligand>
        <name>substrate</name>
    </ligand>
</feature>
<evidence type="ECO:0000256" key="5">
    <source>
        <dbReference type="ARBA" id="ARBA00022984"/>
    </source>
</evidence>
<dbReference type="SUPFAM" id="SSF56601">
    <property type="entry name" value="beta-lactamase/transpeptidase-like"/>
    <property type="match status" value="1"/>
</dbReference>
<dbReference type="RefSeq" id="WP_069702013.1">
    <property type="nucleotide sequence ID" value="NZ_MJAT01000012.1"/>
</dbReference>
<evidence type="ECO:0000256" key="3">
    <source>
        <dbReference type="ARBA" id="ARBA00022801"/>
    </source>
</evidence>
<dbReference type="AlphaFoldDB" id="A0A1E5L6Z6"/>
<feature type="active site" description="Acyl-ester intermediate" evidence="7">
    <location>
        <position position="35"/>
    </location>
</feature>
<gene>
    <name evidence="11" type="ORF">BHU72_03940</name>
</gene>
<name>A0A1E5L6Z6_9FIRM</name>
<dbReference type="GO" id="GO:0071555">
    <property type="term" value="P:cell wall organization"/>
    <property type="evidence" value="ECO:0007669"/>
    <property type="project" value="UniProtKB-KW"/>
</dbReference>
<dbReference type="STRING" id="1390249.BHU72_03940"/>
<keyword evidence="5" id="KW-0573">Peptidoglycan synthesis</keyword>
<evidence type="ECO:0000256" key="4">
    <source>
        <dbReference type="ARBA" id="ARBA00022960"/>
    </source>
</evidence>
<dbReference type="Proteomes" id="UP000095255">
    <property type="component" value="Unassembled WGS sequence"/>
</dbReference>
<keyword evidence="4" id="KW-0133">Cell shape</keyword>
<reference evidence="11 12" key="1">
    <citation type="submission" date="2016-09" db="EMBL/GenBank/DDBJ databases">
        <title>Desulfuribacillus arsenicus sp. nov., an obligately anaerobic, dissimilatory arsenic- and antimonate-reducing bacterium isolated from anoxic sediments.</title>
        <authorList>
            <person name="Abin C.A."/>
            <person name="Hollibaugh J.T."/>
        </authorList>
    </citation>
    <scope>NUCLEOTIDE SEQUENCE [LARGE SCALE GENOMIC DNA]</scope>
    <source>
        <strain evidence="11 12">MLFW-2</strain>
    </source>
</reference>
<feature type="domain" description="Peptidase S11 D-alanyl-D-alanine carboxypeptidase A N-terminal" evidence="10">
    <location>
        <begin position="22"/>
        <end position="212"/>
    </location>
</feature>
<dbReference type="Gene3D" id="3.40.710.10">
    <property type="entry name" value="DD-peptidase/beta-lactamase superfamily"/>
    <property type="match status" value="1"/>
</dbReference>
<keyword evidence="6" id="KW-0961">Cell wall biogenesis/degradation</keyword>
<evidence type="ECO:0000256" key="8">
    <source>
        <dbReference type="PIRSR" id="PIRSR618044-2"/>
    </source>
</evidence>
<dbReference type="GO" id="GO:0009002">
    <property type="term" value="F:serine-type D-Ala-D-Ala carboxypeptidase activity"/>
    <property type="evidence" value="ECO:0007669"/>
    <property type="project" value="InterPro"/>
</dbReference>
<dbReference type="InterPro" id="IPR012338">
    <property type="entry name" value="Beta-lactam/transpept-like"/>
</dbReference>
<dbReference type="PANTHER" id="PTHR21581">
    <property type="entry name" value="D-ALANYL-D-ALANINE CARBOXYPEPTIDASE"/>
    <property type="match status" value="1"/>
</dbReference>
<dbReference type="Pfam" id="PF00768">
    <property type="entry name" value="Peptidase_S11"/>
    <property type="match status" value="1"/>
</dbReference>
<evidence type="ECO:0000256" key="1">
    <source>
        <dbReference type="ARBA" id="ARBA00007164"/>
    </source>
</evidence>
<dbReference type="GO" id="GO:0009252">
    <property type="term" value="P:peptidoglycan biosynthetic process"/>
    <property type="evidence" value="ECO:0007669"/>
    <property type="project" value="UniProtKB-KW"/>
</dbReference>
<evidence type="ECO:0000313" key="12">
    <source>
        <dbReference type="Proteomes" id="UP000095255"/>
    </source>
</evidence>
<comment type="similarity">
    <text evidence="1 9">Belongs to the peptidase S11 family.</text>
</comment>
<dbReference type="InterPro" id="IPR001967">
    <property type="entry name" value="Peptidase_S11_N"/>
</dbReference>
<feature type="active site" description="Proton acceptor" evidence="7">
    <location>
        <position position="38"/>
    </location>
</feature>
<dbReference type="PRINTS" id="PR00725">
    <property type="entry name" value="DADACBPTASE1"/>
</dbReference>
<dbReference type="InterPro" id="IPR018044">
    <property type="entry name" value="Peptidase_S11"/>
</dbReference>
<comment type="caution">
    <text evidence="11">The sequence shown here is derived from an EMBL/GenBank/DDBJ whole genome shotgun (WGS) entry which is preliminary data.</text>
</comment>
<evidence type="ECO:0000259" key="10">
    <source>
        <dbReference type="Pfam" id="PF00768"/>
    </source>
</evidence>
<evidence type="ECO:0000256" key="7">
    <source>
        <dbReference type="PIRSR" id="PIRSR618044-1"/>
    </source>
</evidence>
<feature type="active site" evidence="7">
    <location>
        <position position="89"/>
    </location>
</feature>
<dbReference type="GO" id="GO:0008360">
    <property type="term" value="P:regulation of cell shape"/>
    <property type="evidence" value="ECO:0007669"/>
    <property type="project" value="UniProtKB-KW"/>
</dbReference>
<proteinExistence type="inferred from homology"/>
<keyword evidence="3" id="KW-0378">Hydrolase</keyword>
<accession>A0A1E5L6Z6</accession>
<organism evidence="11 12">
    <name type="scientific">Desulfuribacillus stibiiarsenatis</name>
    <dbReference type="NCBI Taxonomy" id="1390249"/>
    <lineage>
        <taxon>Bacteria</taxon>
        <taxon>Bacillati</taxon>
        <taxon>Bacillota</taxon>
        <taxon>Desulfuribacillia</taxon>
        <taxon>Desulfuribacillales</taxon>
        <taxon>Desulfuribacillaceae</taxon>
        <taxon>Desulfuribacillus</taxon>
    </lineage>
</organism>
<evidence type="ECO:0000313" key="11">
    <source>
        <dbReference type="EMBL" id="OEH85930.1"/>
    </source>
</evidence>
<dbReference type="GO" id="GO:0006508">
    <property type="term" value="P:proteolysis"/>
    <property type="evidence" value="ECO:0007669"/>
    <property type="project" value="InterPro"/>
</dbReference>
<protein>
    <recommendedName>
        <fullName evidence="10">Peptidase S11 D-alanyl-D-alanine carboxypeptidase A N-terminal domain-containing protein</fullName>
    </recommendedName>
</protein>
<evidence type="ECO:0000256" key="2">
    <source>
        <dbReference type="ARBA" id="ARBA00022729"/>
    </source>
</evidence>
<sequence length="241" mass="27762">MGPVQHLSSNYGIYSLTNQAWITQCNIQKKIYPASITKLITALVVLDYFDVKEKIIVDYAPKVPRYRADLQLGHAYTIEELLNGLLIKSMNDIAMILATHTEKRTQQLWHQLAKKKLLQIGMHQSSFINPHGLHNKLHFTTISDLVILGLHVYQNQTIMNILQKPKCKLFHKSKKYKIYSTTNVLLNKNGVIAGKTGYTPKAGKCFLFFFQKNSQIYLAVFAKSEKKLFKKTIQQFIKYVK</sequence>